<protein>
    <recommendedName>
        <fullName evidence="11">G-protein coupled receptors family 3 profile domain-containing protein</fullName>
    </recommendedName>
</protein>
<evidence type="ECO:0000256" key="1">
    <source>
        <dbReference type="ARBA" id="ARBA00004141"/>
    </source>
</evidence>
<evidence type="ECO:0000256" key="5">
    <source>
        <dbReference type="ARBA" id="ARBA00023136"/>
    </source>
</evidence>
<dbReference type="PANTHER" id="PTHR21229">
    <property type="entry name" value="LUNG SEVEN TRANSMEMBRANE RECEPTOR"/>
    <property type="match status" value="1"/>
</dbReference>
<dbReference type="PANTHER" id="PTHR21229:SF2">
    <property type="entry name" value="RE59932P"/>
    <property type="match status" value="1"/>
</dbReference>
<keyword evidence="5 6" id="KW-0472">Membrane</keyword>
<dbReference type="Proteomes" id="UP000265515">
    <property type="component" value="Unassembled WGS sequence"/>
</dbReference>
<evidence type="ECO:0000259" key="8">
    <source>
        <dbReference type="Pfam" id="PF21904"/>
    </source>
</evidence>
<feature type="transmembrane region" description="Helical" evidence="6">
    <location>
        <begin position="247"/>
        <end position="267"/>
    </location>
</feature>
<feature type="transmembrane region" description="Helical" evidence="6">
    <location>
        <begin position="288"/>
        <end position="311"/>
    </location>
</feature>
<dbReference type="OMA" id="HYIQRLF"/>
<evidence type="ECO:0000313" key="10">
    <source>
        <dbReference type="Proteomes" id="UP000265515"/>
    </source>
</evidence>
<dbReference type="InterPro" id="IPR053937">
    <property type="entry name" value="GOST_TM"/>
</dbReference>
<feature type="transmembrane region" description="Helical" evidence="6">
    <location>
        <begin position="213"/>
        <end position="231"/>
    </location>
</feature>
<dbReference type="AlphaFoldDB" id="A0A388K545"/>
<accession>A0A388K545</accession>
<dbReference type="GO" id="GO:0005794">
    <property type="term" value="C:Golgi apparatus"/>
    <property type="evidence" value="ECO:0007669"/>
    <property type="project" value="TreeGrafter"/>
</dbReference>
<dbReference type="Gramene" id="GBG65182">
    <property type="protein sequence ID" value="GBG65182"/>
    <property type="gene ID" value="CBR_g49976"/>
</dbReference>
<dbReference type="InterPro" id="IPR054103">
    <property type="entry name" value="CAND6-7_N"/>
</dbReference>
<proteinExistence type="predicted"/>
<evidence type="ECO:0000256" key="6">
    <source>
        <dbReference type="SAM" id="Phobius"/>
    </source>
</evidence>
<gene>
    <name evidence="9" type="ORF">CBR_g49976</name>
</gene>
<feature type="transmembrane region" description="Helical" evidence="6">
    <location>
        <begin position="110"/>
        <end position="130"/>
    </location>
</feature>
<evidence type="ECO:0008006" key="11">
    <source>
        <dbReference type="Google" id="ProtNLM"/>
    </source>
</evidence>
<feature type="domain" description="CAND6/7 N-terminal" evidence="8">
    <location>
        <begin position="2"/>
        <end position="91"/>
    </location>
</feature>
<evidence type="ECO:0000256" key="3">
    <source>
        <dbReference type="ARBA" id="ARBA00022729"/>
    </source>
</evidence>
<keyword evidence="2 6" id="KW-0812">Transmembrane</keyword>
<feature type="transmembrane region" description="Helical" evidence="6">
    <location>
        <begin position="175"/>
        <end position="201"/>
    </location>
</feature>
<comment type="subcellular location">
    <subcellularLocation>
        <location evidence="1">Membrane</location>
        <topology evidence="1">Multi-pass membrane protein</topology>
    </subcellularLocation>
</comment>
<evidence type="ECO:0000256" key="4">
    <source>
        <dbReference type="ARBA" id="ARBA00022989"/>
    </source>
</evidence>
<keyword evidence="3" id="KW-0732">Signal</keyword>
<comment type="caution">
    <text evidence="9">The sequence shown here is derived from an EMBL/GenBank/DDBJ whole genome shotgun (WGS) entry which is preliminary data.</text>
</comment>
<organism evidence="9 10">
    <name type="scientific">Chara braunii</name>
    <name type="common">Braun's stonewort</name>
    <dbReference type="NCBI Taxonomy" id="69332"/>
    <lineage>
        <taxon>Eukaryota</taxon>
        <taxon>Viridiplantae</taxon>
        <taxon>Streptophyta</taxon>
        <taxon>Charophyceae</taxon>
        <taxon>Charales</taxon>
        <taxon>Characeae</taxon>
        <taxon>Chara</taxon>
    </lineage>
</organism>
<dbReference type="EMBL" id="BFEA01000059">
    <property type="protein sequence ID" value="GBG65182.1"/>
    <property type="molecule type" value="Genomic_DNA"/>
</dbReference>
<reference evidence="9 10" key="1">
    <citation type="journal article" date="2018" name="Cell">
        <title>The Chara Genome: Secondary Complexity and Implications for Plant Terrestrialization.</title>
        <authorList>
            <person name="Nishiyama T."/>
            <person name="Sakayama H."/>
            <person name="Vries J.D."/>
            <person name="Buschmann H."/>
            <person name="Saint-Marcoux D."/>
            <person name="Ullrich K.K."/>
            <person name="Haas F.B."/>
            <person name="Vanderstraeten L."/>
            <person name="Becker D."/>
            <person name="Lang D."/>
            <person name="Vosolsobe S."/>
            <person name="Rombauts S."/>
            <person name="Wilhelmsson P.K.I."/>
            <person name="Janitza P."/>
            <person name="Kern R."/>
            <person name="Heyl A."/>
            <person name="Rumpler F."/>
            <person name="Villalobos L.I.A.C."/>
            <person name="Clay J.M."/>
            <person name="Skokan R."/>
            <person name="Toyoda A."/>
            <person name="Suzuki Y."/>
            <person name="Kagoshima H."/>
            <person name="Schijlen E."/>
            <person name="Tajeshwar N."/>
            <person name="Catarino B."/>
            <person name="Hetherington A.J."/>
            <person name="Saltykova A."/>
            <person name="Bonnot C."/>
            <person name="Breuninger H."/>
            <person name="Symeonidi A."/>
            <person name="Radhakrishnan G.V."/>
            <person name="Van Nieuwerburgh F."/>
            <person name="Deforce D."/>
            <person name="Chang C."/>
            <person name="Karol K.G."/>
            <person name="Hedrich R."/>
            <person name="Ulvskov P."/>
            <person name="Glockner G."/>
            <person name="Delwiche C.F."/>
            <person name="Petrasek J."/>
            <person name="Van de Peer Y."/>
            <person name="Friml J."/>
            <person name="Beilby M."/>
            <person name="Dolan L."/>
            <person name="Kohara Y."/>
            <person name="Sugano S."/>
            <person name="Fujiyama A."/>
            <person name="Delaux P.-M."/>
            <person name="Quint M."/>
            <person name="TheiBen G."/>
            <person name="Hagemann M."/>
            <person name="Harholt J."/>
            <person name="Dunand C."/>
            <person name="Zachgo S."/>
            <person name="Langdale J."/>
            <person name="Maumus F."/>
            <person name="Straeten D.V.D."/>
            <person name="Gould S.B."/>
            <person name="Rensing S.A."/>
        </authorList>
    </citation>
    <scope>NUCLEOTIDE SEQUENCE [LARGE SCALE GENOMIC DNA]</scope>
    <source>
        <strain evidence="9 10">S276</strain>
    </source>
</reference>
<dbReference type="OrthoDB" id="29657at2759"/>
<evidence type="ECO:0000256" key="2">
    <source>
        <dbReference type="ARBA" id="ARBA00022692"/>
    </source>
</evidence>
<sequence length="373" mass="42758">MAFALLKADSPAITRERMRETPTDCPLVSEEFEIVAPFADILKLAGAKGKGNHTFKIFHPVPQPKEYTLVFVNCFSPRQAVSMNVRIELFNKEGTVPDFLPAGKTQLPKLYFSFFALFVLAGVAWVYVCYRHKETTHRVHILMGVLVSLKAITLLALAAEYTLVKQTGTPHGWNVAYYIFSFLRGVMLFTVILLIGTGWSFLKPFLQDRDKKVILIVIPLQVFANIAATIVEEYTPAAKGWFTWRDIFHLIDIICCCTILLPIVWSIKHLREASRTDGKAARNMIKLSLFRQFYVMVVSYIYFTRIVVYLLRNTVSYHYTWVSDLADNAATLIFYILTGYIFRPVERNPYFVLDDEEEEAAVQMALKDDEFDL</sequence>
<keyword evidence="4 6" id="KW-1133">Transmembrane helix</keyword>
<dbReference type="Pfam" id="PF21904">
    <property type="entry name" value="CAND6-7_N"/>
    <property type="match status" value="1"/>
</dbReference>
<evidence type="ECO:0000313" key="9">
    <source>
        <dbReference type="EMBL" id="GBG65182.1"/>
    </source>
</evidence>
<feature type="transmembrane region" description="Helical" evidence="6">
    <location>
        <begin position="142"/>
        <end position="163"/>
    </location>
</feature>
<evidence type="ECO:0000259" key="7">
    <source>
        <dbReference type="Pfam" id="PF06814"/>
    </source>
</evidence>
<dbReference type="GO" id="GO:0016020">
    <property type="term" value="C:membrane"/>
    <property type="evidence" value="ECO:0007669"/>
    <property type="project" value="UniProtKB-SubCell"/>
</dbReference>
<name>A0A388K545_CHABU</name>
<feature type="transmembrane region" description="Helical" evidence="6">
    <location>
        <begin position="317"/>
        <end position="337"/>
    </location>
</feature>
<feature type="domain" description="GOST seven transmembrane" evidence="7">
    <location>
        <begin position="107"/>
        <end position="348"/>
    </location>
</feature>
<keyword evidence="10" id="KW-1185">Reference proteome</keyword>
<dbReference type="Pfam" id="PF06814">
    <property type="entry name" value="GOST_TM"/>
    <property type="match status" value="1"/>
</dbReference>
<dbReference type="InterPro" id="IPR009637">
    <property type="entry name" value="GPR107/GPR108-like"/>
</dbReference>